<keyword evidence="4" id="KW-0479">Metal-binding</keyword>
<dbReference type="InterPro" id="IPR003337">
    <property type="entry name" value="Trehalose_PPase"/>
</dbReference>
<comment type="catalytic activity">
    <reaction evidence="4">
        <text>alpha,alpha-trehalose 6-phosphate + H2O = alpha,alpha-trehalose + phosphate</text>
        <dbReference type="Rhea" id="RHEA:23420"/>
        <dbReference type="ChEBI" id="CHEBI:15377"/>
        <dbReference type="ChEBI" id="CHEBI:16551"/>
        <dbReference type="ChEBI" id="CHEBI:43474"/>
        <dbReference type="ChEBI" id="CHEBI:58429"/>
        <dbReference type="EC" id="3.1.3.12"/>
    </reaction>
</comment>
<accession>A0A7C5EPM2</accession>
<organism evidence="5">
    <name type="scientific">Desulfobacca acetoxidans</name>
    <dbReference type="NCBI Taxonomy" id="60893"/>
    <lineage>
        <taxon>Bacteria</taxon>
        <taxon>Pseudomonadati</taxon>
        <taxon>Thermodesulfobacteriota</taxon>
        <taxon>Desulfobaccia</taxon>
        <taxon>Desulfobaccales</taxon>
        <taxon>Desulfobaccaceae</taxon>
        <taxon>Desulfobacca</taxon>
    </lineage>
</organism>
<dbReference type="InterPro" id="IPR036412">
    <property type="entry name" value="HAD-like_sf"/>
</dbReference>
<dbReference type="AlphaFoldDB" id="A0A7C5EPM2"/>
<dbReference type="GO" id="GO:0046872">
    <property type="term" value="F:metal ion binding"/>
    <property type="evidence" value="ECO:0007669"/>
    <property type="project" value="UniProtKB-KW"/>
</dbReference>
<gene>
    <name evidence="5" type="primary">otsB</name>
    <name evidence="5" type="ORF">ENW48_01330</name>
</gene>
<dbReference type="Gene3D" id="3.40.50.1000">
    <property type="entry name" value="HAD superfamily/HAD-like"/>
    <property type="match status" value="1"/>
</dbReference>
<name>A0A7C5EPM2_9BACT</name>
<proteinExistence type="inferred from homology"/>
<comment type="function">
    <text evidence="4">Removes the phosphate from trehalose 6-phosphate to produce free trehalose.</text>
</comment>
<keyword evidence="3 4" id="KW-0378">Hydrolase</keyword>
<dbReference type="Pfam" id="PF02358">
    <property type="entry name" value="Trehalose_PPase"/>
    <property type="match status" value="1"/>
</dbReference>
<dbReference type="Gene3D" id="3.30.70.1020">
    <property type="entry name" value="Trehalose-6-phosphate phosphatase related protein, domain 2"/>
    <property type="match status" value="1"/>
</dbReference>
<evidence type="ECO:0000313" key="5">
    <source>
        <dbReference type="EMBL" id="HGZ10843.1"/>
    </source>
</evidence>
<comment type="cofactor">
    <cofactor evidence="4">
        <name>Mg(2+)</name>
        <dbReference type="ChEBI" id="CHEBI:18420"/>
    </cofactor>
</comment>
<comment type="similarity">
    <text evidence="2 4">Belongs to the trehalose phosphatase family.</text>
</comment>
<evidence type="ECO:0000256" key="2">
    <source>
        <dbReference type="ARBA" id="ARBA00008770"/>
    </source>
</evidence>
<evidence type="ECO:0000256" key="3">
    <source>
        <dbReference type="ARBA" id="ARBA00022801"/>
    </source>
</evidence>
<comment type="caution">
    <text evidence="5">The sequence shown here is derived from an EMBL/GenBank/DDBJ whole genome shotgun (WGS) entry which is preliminary data.</text>
</comment>
<dbReference type="NCBIfam" id="TIGR01484">
    <property type="entry name" value="HAD-SF-IIB"/>
    <property type="match status" value="1"/>
</dbReference>
<dbReference type="InterPro" id="IPR006379">
    <property type="entry name" value="HAD-SF_hydro_IIB"/>
</dbReference>
<reference evidence="5" key="1">
    <citation type="journal article" date="2020" name="mSystems">
        <title>Genome- and Community-Level Interaction Insights into Carbon Utilization and Element Cycling Functions of Hydrothermarchaeota in Hydrothermal Sediment.</title>
        <authorList>
            <person name="Zhou Z."/>
            <person name="Liu Y."/>
            <person name="Xu W."/>
            <person name="Pan J."/>
            <person name="Luo Z.H."/>
            <person name="Li M."/>
        </authorList>
    </citation>
    <scope>NUCLEOTIDE SEQUENCE [LARGE SCALE GENOMIC DNA]</scope>
    <source>
        <strain evidence="5">SpSt-853</strain>
    </source>
</reference>
<dbReference type="NCBIfam" id="TIGR00685">
    <property type="entry name" value="T6PP"/>
    <property type="match status" value="1"/>
</dbReference>
<evidence type="ECO:0000256" key="4">
    <source>
        <dbReference type="RuleBase" id="RU361117"/>
    </source>
</evidence>
<dbReference type="CDD" id="cd01627">
    <property type="entry name" value="HAD_TPP"/>
    <property type="match status" value="1"/>
</dbReference>
<dbReference type="UniPathway" id="UPA00299"/>
<protein>
    <recommendedName>
        <fullName evidence="4">Trehalose 6-phosphate phosphatase</fullName>
        <ecNumber evidence="4">3.1.3.12</ecNumber>
    </recommendedName>
</protein>
<dbReference type="EMBL" id="DTKJ01000014">
    <property type="protein sequence ID" value="HGZ10843.1"/>
    <property type="molecule type" value="Genomic_DNA"/>
</dbReference>
<sequence>MGFGPRTRRFCCRSFSFRPPKHRFKLYIKFGISQGLKPRIPKELYLMSIKADSDPVAGLIQVLSNLRQGRPLALFLDYDGTLVNIAPRPEQALPDQEMLELLGQLTVRPDIKVTVVSGRPLHDLQNLLPVPGLNLVASHGGEVLLDGLRNSWPLTEADREALRRWQTQLKKDLRDFDHWWLEDKPLGFALHFRQVARSERAPFLAVCRRFRREVEKEQRFQVLTGKMVLELLPLGLSKGAVLKDILSSPGFIGVFALYLGDDQTDESAFALLRRKGLAVRVGRFSKHTHASHFLPAPRAVKDFLRHLASPPKD</sequence>
<comment type="pathway">
    <text evidence="1 4">Glycan biosynthesis; trehalose biosynthesis.</text>
</comment>
<dbReference type="EC" id="3.1.3.12" evidence="4"/>
<keyword evidence="4" id="KW-0460">Magnesium</keyword>
<dbReference type="GO" id="GO:0004805">
    <property type="term" value="F:trehalose-phosphatase activity"/>
    <property type="evidence" value="ECO:0007669"/>
    <property type="project" value="UniProtKB-EC"/>
</dbReference>
<dbReference type="PANTHER" id="PTHR43768">
    <property type="entry name" value="TREHALOSE 6-PHOSPHATE PHOSPHATASE"/>
    <property type="match status" value="1"/>
</dbReference>
<dbReference type="PANTHER" id="PTHR43768:SF3">
    <property type="entry name" value="TREHALOSE 6-PHOSPHATE PHOSPHATASE"/>
    <property type="match status" value="1"/>
</dbReference>
<dbReference type="InterPro" id="IPR023214">
    <property type="entry name" value="HAD_sf"/>
</dbReference>
<dbReference type="InterPro" id="IPR044651">
    <property type="entry name" value="OTSB-like"/>
</dbReference>
<dbReference type="SUPFAM" id="SSF56784">
    <property type="entry name" value="HAD-like"/>
    <property type="match status" value="1"/>
</dbReference>
<dbReference type="GO" id="GO:0005992">
    <property type="term" value="P:trehalose biosynthetic process"/>
    <property type="evidence" value="ECO:0007669"/>
    <property type="project" value="UniProtKB-UniPathway"/>
</dbReference>
<evidence type="ECO:0000256" key="1">
    <source>
        <dbReference type="ARBA" id="ARBA00005199"/>
    </source>
</evidence>